<dbReference type="EMBL" id="KV425989">
    <property type="protein sequence ID" value="KZV93494.1"/>
    <property type="molecule type" value="Genomic_DNA"/>
</dbReference>
<feature type="region of interest" description="Disordered" evidence="1">
    <location>
        <begin position="1"/>
        <end position="114"/>
    </location>
</feature>
<organism evidence="2 3">
    <name type="scientific">Exidia glandulosa HHB12029</name>
    <dbReference type="NCBI Taxonomy" id="1314781"/>
    <lineage>
        <taxon>Eukaryota</taxon>
        <taxon>Fungi</taxon>
        <taxon>Dikarya</taxon>
        <taxon>Basidiomycota</taxon>
        <taxon>Agaricomycotina</taxon>
        <taxon>Agaricomycetes</taxon>
        <taxon>Auriculariales</taxon>
        <taxon>Exidiaceae</taxon>
        <taxon>Exidia</taxon>
    </lineage>
</organism>
<protein>
    <submittedName>
        <fullName evidence="2">Uncharacterized protein</fullName>
    </submittedName>
</protein>
<reference evidence="2 3" key="1">
    <citation type="journal article" date="2016" name="Mol. Biol. Evol.">
        <title>Comparative Genomics of Early-Diverging Mushroom-Forming Fungi Provides Insights into the Origins of Lignocellulose Decay Capabilities.</title>
        <authorList>
            <person name="Nagy L.G."/>
            <person name="Riley R."/>
            <person name="Tritt A."/>
            <person name="Adam C."/>
            <person name="Daum C."/>
            <person name="Floudas D."/>
            <person name="Sun H."/>
            <person name="Yadav J.S."/>
            <person name="Pangilinan J."/>
            <person name="Larsson K.H."/>
            <person name="Matsuura K."/>
            <person name="Barry K."/>
            <person name="Labutti K."/>
            <person name="Kuo R."/>
            <person name="Ohm R.A."/>
            <person name="Bhattacharya S.S."/>
            <person name="Shirouzu T."/>
            <person name="Yoshinaga Y."/>
            <person name="Martin F.M."/>
            <person name="Grigoriev I.V."/>
            <person name="Hibbett D.S."/>
        </authorList>
    </citation>
    <scope>NUCLEOTIDE SEQUENCE [LARGE SCALE GENOMIC DNA]</scope>
    <source>
        <strain evidence="2 3">HHB12029</strain>
    </source>
</reference>
<feature type="compositionally biased region" description="Low complexity" evidence="1">
    <location>
        <begin position="1"/>
        <end position="22"/>
    </location>
</feature>
<proteinExistence type="predicted"/>
<dbReference type="AlphaFoldDB" id="A0A165IJK5"/>
<feature type="region of interest" description="Disordered" evidence="1">
    <location>
        <begin position="134"/>
        <end position="153"/>
    </location>
</feature>
<evidence type="ECO:0000313" key="3">
    <source>
        <dbReference type="Proteomes" id="UP000077266"/>
    </source>
</evidence>
<name>A0A165IJK5_EXIGL</name>
<dbReference type="OrthoDB" id="3250108at2759"/>
<gene>
    <name evidence="2" type="ORF">EXIGLDRAFT_691574</name>
</gene>
<evidence type="ECO:0000313" key="2">
    <source>
        <dbReference type="EMBL" id="KZV93494.1"/>
    </source>
</evidence>
<evidence type="ECO:0000256" key="1">
    <source>
        <dbReference type="SAM" id="MobiDB-lite"/>
    </source>
</evidence>
<keyword evidence="3" id="KW-1185">Reference proteome</keyword>
<dbReference type="Proteomes" id="UP000077266">
    <property type="component" value="Unassembled WGS sequence"/>
</dbReference>
<sequence>MSVVVQVPSSPIPSIHISLAPPEDIPNEPYSPFNSISFPESAGNDDDDGEPFSPRSARLLPPPVGSPLARNSPTRPSPLGRGEGGKGLDAARFQSLLQSSRERTAPTSGVPDLRKQVALKAHKSKAAERRALFLSKIEQPPSPSATSVPVTPPESPAVLHYSLPSPGLESPISLFETMQLVNPVQAKKQPRRGWVEHVEFNAPQPKKMPSLDQISARAAQRNKTTRLPIGAPSVTITIHAPKPANASTRLPAFLQARTKQPQTPALPPVSPAAPARLPLPQLPPSVRRSVTPPPAPHPRFGVTTTVLPAPPAQPRSRTASGTALTAQNLDILAHRNERGKAMLEKILRRVSAPAELERPGARRGDIFGEHRVLVTPGGF</sequence>
<accession>A0A165IJK5</accession>
<dbReference type="InParanoid" id="A0A165IJK5"/>